<reference evidence="5 6" key="3">
    <citation type="journal article" date="2015" name="Genome Announc.">
        <title>Draft Genome Sequence of the Archiascomycetous Yeast Saitoella complicata.</title>
        <authorList>
            <person name="Yamauchi K."/>
            <person name="Kondo S."/>
            <person name="Hamamoto M."/>
            <person name="Takahashi Y."/>
            <person name="Ogura Y."/>
            <person name="Hayashi T."/>
            <person name="Nishida H."/>
        </authorList>
    </citation>
    <scope>NUCLEOTIDE SEQUENCE [LARGE SCALE GENOMIC DNA]</scope>
    <source>
        <strain evidence="5 6">NRRL Y-17804</strain>
    </source>
</reference>
<dbReference type="EMBL" id="BACD03000002">
    <property type="protein sequence ID" value="GAO46112.1"/>
    <property type="molecule type" value="Genomic_DNA"/>
</dbReference>
<feature type="compositionally biased region" description="Basic and acidic residues" evidence="4">
    <location>
        <begin position="8"/>
        <end position="17"/>
    </location>
</feature>
<keyword evidence="6" id="KW-1185">Reference proteome</keyword>
<name>A0A0E9N874_SAICN</name>
<evidence type="ECO:0000256" key="2">
    <source>
        <dbReference type="ARBA" id="ARBA00023128"/>
    </source>
</evidence>
<dbReference type="Pfam" id="PF11022">
    <property type="entry name" value="ATP19"/>
    <property type="match status" value="1"/>
</dbReference>
<comment type="subcellular location">
    <subcellularLocation>
        <location evidence="1">Mitochondrion membrane</location>
    </subcellularLocation>
</comment>
<accession>A0A0E9N874</accession>
<dbReference type="AlphaFoldDB" id="A0A0E9N874"/>
<evidence type="ECO:0000313" key="5">
    <source>
        <dbReference type="EMBL" id="GAO46112.1"/>
    </source>
</evidence>
<dbReference type="InterPro" id="IPR021278">
    <property type="entry name" value="ATP19"/>
</dbReference>
<dbReference type="PANTHER" id="PTHR28074:SF1">
    <property type="entry name" value="ATP SYNTHASE SUBUNIT K, MITOCHONDRIAL"/>
    <property type="match status" value="1"/>
</dbReference>
<comment type="caution">
    <text evidence="5">The sequence shown here is derived from an EMBL/GenBank/DDBJ whole genome shotgun (WGS) entry which is preliminary data.</text>
</comment>
<gene>
    <name evidence="5" type="ORF">G7K_0352-t1</name>
</gene>
<reference evidence="5 6" key="1">
    <citation type="journal article" date="2011" name="J. Gen. Appl. Microbiol.">
        <title>Draft genome sequencing of the enigmatic yeast Saitoella complicata.</title>
        <authorList>
            <person name="Nishida H."/>
            <person name="Hamamoto M."/>
            <person name="Sugiyama J."/>
        </authorList>
    </citation>
    <scope>NUCLEOTIDE SEQUENCE [LARGE SCALE GENOMIC DNA]</scope>
    <source>
        <strain evidence="5 6">NRRL Y-17804</strain>
    </source>
</reference>
<evidence type="ECO:0000256" key="4">
    <source>
        <dbReference type="SAM" id="MobiDB-lite"/>
    </source>
</evidence>
<dbReference type="Proteomes" id="UP000033140">
    <property type="component" value="Unassembled WGS sequence"/>
</dbReference>
<feature type="region of interest" description="Disordered" evidence="4">
    <location>
        <begin position="1"/>
        <end position="23"/>
    </location>
</feature>
<sequence>MQCPGTPDESRRRRQLPEHSSSIHPAFIPSIQQSITMGGGSEYVIAGRKVSRSLYPRSDLTGYILLVRNFQRKSINDLQLSMATLGVFFGGIVFATSGGSKEQPQALASKIPAITADSSDEENFIKQFLKEAEDAEKKH</sequence>
<keyword evidence="2" id="KW-0496">Mitochondrion</keyword>
<dbReference type="GO" id="GO:0015986">
    <property type="term" value="P:proton motive force-driven ATP synthesis"/>
    <property type="evidence" value="ECO:0007669"/>
    <property type="project" value="TreeGrafter"/>
</dbReference>
<evidence type="ECO:0000313" key="6">
    <source>
        <dbReference type="Proteomes" id="UP000033140"/>
    </source>
</evidence>
<organism evidence="5 6">
    <name type="scientific">Saitoella complicata (strain BCRC 22490 / CBS 7301 / JCM 7358 / NBRC 10748 / NRRL Y-17804)</name>
    <dbReference type="NCBI Taxonomy" id="698492"/>
    <lineage>
        <taxon>Eukaryota</taxon>
        <taxon>Fungi</taxon>
        <taxon>Dikarya</taxon>
        <taxon>Ascomycota</taxon>
        <taxon>Taphrinomycotina</taxon>
        <taxon>Taphrinomycotina incertae sedis</taxon>
        <taxon>Saitoella</taxon>
    </lineage>
</organism>
<dbReference type="GO" id="GO:0031966">
    <property type="term" value="C:mitochondrial membrane"/>
    <property type="evidence" value="ECO:0007669"/>
    <property type="project" value="UniProtKB-SubCell"/>
</dbReference>
<evidence type="ECO:0000256" key="1">
    <source>
        <dbReference type="ARBA" id="ARBA00004325"/>
    </source>
</evidence>
<proteinExistence type="predicted"/>
<dbReference type="PANTHER" id="PTHR28074">
    <property type="entry name" value="ATP SYNTHASE SUBUNIT K, MITOCHONDRIAL"/>
    <property type="match status" value="1"/>
</dbReference>
<reference evidence="5 6" key="2">
    <citation type="journal article" date="2014" name="J. Gen. Appl. Microbiol.">
        <title>The early diverging ascomycetous budding yeast Saitoella complicata has three histone deacetylases belonging to the Clr6, Hos2, and Rpd3 lineages.</title>
        <authorList>
            <person name="Nishida H."/>
            <person name="Matsumoto T."/>
            <person name="Kondo S."/>
            <person name="Hamamoto M."/>
            <person name="Yoshikawa H."/>
        </authorList>
    </citation>
    <scope>NUCLEOTIDE SEQUENCE [LARGE SCALE GENOMIC DNA]</scope>
    <source>
        <strain evidence="5 6">NRRL Y-17804</strain>
    </source>
</reference>
<keyword evidence="3" id="KW-0472">Membrane</keyword>
<evidence type="ECO:0000256" key="3">
    <source>
        <dbReference type="ARBA" id="ARBA00023136"/>
    </source>
</evidence>
<protein>
    <submittedName>
        <fullName evidence="5">Uncharacterized protein</fullName>
    </submittedName>
</protein>